<evidence type="ECO:0000256" key="2">
    <source>
        <dbReference type="ARBA" id="ARBA00022741"/>
    </source>
</evidence>
<keyword evidence="1" id="KW-0808">Transferase</keyword>
<evidence type="ECO:0000256" key="3">
    <source>
        <dbReference type="ARBA" id="ARBA00022777"/>
    </source>
</evidence>
<dbReference type="SUPFAM" id="SSF56112">
    <property type="entry name" value="Protein kinase-like (PK-like)"/>
    <property type="match status" value="1"/>
</dbReference>
<gene>
    <name evidence="6" type="ORF">RhiirA1_459391</name>
</gene>
<keyword evidence="2" id="KW-0547">Nucleotide-binding</keyword>
<organism evidence="6 7">
    <name type="scientific">Rhizophagus irregularis</name>
    <dbReference type="NCBI Taxonomy" id="588596"/>
    <lineage>
        <taxon>Eukaryota</taxon>
        <taxon>Fungi</taxon>
        <taxon>Fungi incertae sedis</taxon>
        <taxon>Mucoromycota</taxon>
        <taxon>Glomeromycotina</taxon>
        <taxon>Glomeromycetes</taxon>
        <taxon>Glomerales</taxon>
        <taxon>Glomeraceae</taxon>
        <taxon>Rhizophagus</taxon>
    </lineage>
</organism>
<dbReference type="VEuPathDB" id="FungiDB:RhiirA1_459391"/>
<evidence type="ECO:0000256" key="4">
    <source>
        <dbReference type="ARBA" id="ARBA00022840"/>
    </source>
</evidence>
<evidence type="ECO:0000256" key="1">
    <source>
        <dbReference type="ARBA" id="ARBA00022679"/>
    </source>
</evidence>
<proteinExistence type="predicted"/>
<keyword evidence="4" id="KW-0067">ATP-binding</keyword>
<dbReference type="PANTHER" id="PTHR44329">
    <property type="entry name" value="SERINE/THREONINE-PROTEIN KINASE TNNI3K-RELATED"/>
    <property type="match status" value="1"/>
</dbReference>
<accession>A0A2N0RTR9</accession>
<dbReference type="VEuPathDB" id="FungiDB:FUN_022842"/>
<dbReference type="PANTHER" id="PTHR44329:SF288">
    <property type="entry name" value="MITOGEN-ACTIVATED PROTEIN KINASE KINASE KINASE 20"/>
    <property type="match status" value="1"/>
</dbReference>
<reference evidence="6 7" key="1">
    <citation type="submission" date="2017-10" db="EMBL/GenBank/DDBJ databases">
        <title>Extensive intraspecific genome diversity in a model arbuscular mycorrhizal fungus.</title>
        <authorList>
            <person name="Chen E.C.H."/>
            <person name="Morin E."/>
            <person name="Baudet D."/>
            <person name="Noel J."/>
            <person name="Ndikumana S."/>
            <person name="Charron P."/>
            <person name="St-Onge C."/>
            <person name="Giorgi J."/>
            <person name="Grigoriev I.V."/>
            <person name="Roux C."/>
            <person name="Martin F.M."/>
            <person name="Corradi N."/>
        </authorList>
    </citation>
    <scope>NUCLEOTIDE SEQUENCE [LARGE SCALE GENOMIC DNA]</scope>
    <source>
        <strain evidence="6 7">A1</strain>
    </source>
</reference>
<dbReference type="InterPro" id="IPR051681">
    <property type="entry name" value="Ser/Thr_Kinases-Pseudokinases"/>
</dbReference>
<evidence type="ECO:0000313" key="6">
    <source>
        <dbReference type="EMBL" id="PKC66692.1"/>
    </source>
</evidence>
<dbReference type="Gene3D" id="3.30.200.20">
    <property type="entry name" value="Phosphorylase Kinase, domain 1"/>
    <property type="match status" value="1"/>
</dbReference>
<sequence>MDHKLQKTECPPGDYLIFRQGHTWYVTVLSDGTIFIKLDQKAEQVKLILCSCAFKRYTPMYNSLTECPQCNLKFKCPDKWCSDCEIKNFKSNFGNWTSRNWKLDKVIRRSQSNAKGPLNYLEWIPLTEFIDVKFIAEGGFGCVESAIWNLGPRWTYEPSSRKWERSGPYNVALKTVNDSHQYLQEFLNEVQAHYICTSEDNHIPHCFGITQNPKSKDYIMVLEYAHYGKNHVHQDFHSGNILIYQKDGKLYPAIGDLGLCKPLNETNDESKVFGIMPYIAPEVIRGLGNTKAADIYSFGIIMWEILTGERPYKDQPHDIHLAFKILDGLRPTIPEGTPDNYRNLMQKCWHKNLTERAKNIKNEVMSLRNSLDLDLKHLRGPVGNNGKDLSFSTLSIHPEACYVSKHLPLDELRGEFCQHPEWPGKGWDLLKKEPTVKNEMQKTQHKYISREYDLSLDIEFLIIDSYHRKDQKVRRYYTVKICYFVYDNIGIKAIIT</sequence>
<dbReference type="AlphaFoldDB" id="A0A2N0RTR9"/>
<dbReference type="VEuPathDB" id="FungiDB:RhiirFUN_025174"/>
<name>A0A2N0RTR9_9GLOM</name>
<dbReference type="InterPro" id="IPR001245">
    <property type="entry name" value="Ser-Thr/Tyr_kinase_cat_dom"/>
</dbReference>
<comment type="caution">
    <text evidence="6">The sequence shown here is derived from an EMBL/GenBank/DDBJ whole genome shotgun (WGS) entry which is preliminary data.</text>
</comment>
<dbReference type="GO" id="GO:0004674">
    <property type="term" value="F:protein serine/threonine kinase activity"/>
    <property type="evidence" value="ECO:0007669"/>
    <property type="project" value="TreeGrafter"/>
</dbReference>
<evidence type="ECO:0000313" key="7">
    <source>
        <dbReference type="Proteomes" id="UP000232688"/>
    </source>
</evidence>
<reference evidence="6 7" key="2">
    <citation type="submission" date="2017-10" db="EMBL/GenBank/DDBJ databases">
        <title>Genome analyses suggest a sexual origin of heterokaryosis in a supposedly ancient asexual fungus.</title>
        <authorList>
            <person name="Corradi N."/>
            <person name="Sedzielewska K."/>
            <person name="Noel J."/>
            <person name="Charron P."/>
            <person name="Farinelli L."/>
            <person name="Marton T."/>
            <person name="Kruger M."/>
            <person name="Pelin A."/>
            <person name="Brachmann A."/>
            <person name="Corradi N."/>
        </authorList>
    </citation>
    <scope>NUCLEOTIDE SEQUENCE [LARGE SCALE GENOMIC DNA]</scope>
    <source>
        <strain evidence="6 7">A1</strain>
    </source>
</reference>
<dbReference type="GO" id="GO:0005524">
    <property type="term" value="F:ATP binding"/>
    <property type="evidence" value="ECO:0007669"/>
    <property type="project" value="UniProtKB-KW"/>
</dbReference>
<dbReference type="InterPro" id="IPR011009">
    <property type="entry name" value="Kinase-like_dom_sf"/>
</dbReference>
<dbReference type="InterPro" id="IPR000719">
    <property type="entry name" value="Prot_kinase_dom"/>
</dbReference>
<dbReference type="Proteomes" id="UP000232688">
    <property type="component" value="Unassembled WGS sequence"/>
</dbReference>
<feature type="domain" description="Protein kinase" evidence="5">
    <location>
        <begin position="129"/>
        <end position="371"/>
    </location>
</feature>
<dbReference type="PROSITE" id="PS50011">
    <property type="entry name" value="PROTEIN_KINASE_DOM"/>
    <property type="match status" value="1"/>
</dbReference>
<evidence type="ECO:0000259" key="5">
    <source>
        <dbReference type="PROSITE" id="PS50011"/>
    </source>
</evidence>
<dbReference type="Gene3D" id="1.10.510.10">
    <property type="entry name" value="Transferase(Phosphotransferase) domain 1"/>
    <property type="match status" value="1"/>
</dbReference>
<dbReference type="EMBL" id="LLXH01000445">
    <property type="protein sequence ID" value="PKC66692.1"/>
    <property type="molecule type" value="Genomic_DNA"/>
</dbReference>
<protein>
    <submittedName>
        <fullName evidence="6">Kinase-like protein</fullName>
    </submittedName>
</protein>
<keyword evidence="3 6" id="KW-0418">Kinase</keyword>
<dbReference type="Pfam" id="PF07714">
    <property type="entry name" value="PK_Tyr_Ser-Thr"/>
    <property type="match status" value="1"/>
</dbReference>